<keyword evidence="1" id="KW-0812">Transmembrane</keyword>
<keyword evidence="3" id="KW-1185">Reference proteome</keyword>
<gene>
    <name evidence="2" type="ORF">SEVIR_8G210701v2</name>
</gene>
<protein>
    <recommendedName>
        <fullName evidence="4">Reverse transcriptase zinc-binding domain-containing protein</fullName>
    </recommendedName>
</protein>
<evidence type="ECO:0008006" key="4">
    <source>
        <dbReference type="Google" id="ProtNLM"/>
    </source>
</evidence>
<dbReference type="Gramene" id="TKW01932">
    <property type="protein sequence ID" value="TKW01932"/>
    <property type="gene ID" value="SEVIR_8G210701v2"/>
</dbReference>
<evidence type="ECO:0000313" key="3">
    <source>
        <dbReference type="Proteomes" id="UP000298652"/>
    </source>
</evidence>
<organism evidence="2 3">
    <name type="scientific">Setaria viridis</name>
    <name type="common">Green bristlegrass</name>
    <name type="synonym">Setaria italica subsp. viridis</name>
    <dbReference type="NCBI Taxonomy" id="4556"/>
    <lineage>
        <taxon>Eukaryota</taxon>
        <taxon>Viridiplantae</taxon>
        <taxon>Streptophyta</taxon>
        <taxon>Embryophyta</taxon>
        <taxon>Tracheophyta</taxon>
        <taxon>Spermatophyta</taxon>
        <taxon>Magnoliopsida</taxon>
        <taxon>Liliopsida</taxon>
        <taxon>Poales</taxon>
        <taxon>Poaceae</taxon>
        <taxon>PACMAD clade</taxon>
        <taxon>Panicoideae</taxon>
        <taxon>Panicodae</taxon>
        <taxon>Paniceae</taxon>
        <taxon>Cenchrinae</taxon>
        <taxon>Setaria</taxon>
    </lineage>
</organism>
<name>A0A4U6TJN3_SETVI</name>
<keyword evidence="1" id="KW-1133">Transmembrane helix</keyword>
<reference evidence="2" key="1">
    <citation type="submission" date="2019-03" db="EMBL/GenBank/DDBJ databases">
        <title>WGS assembly of Setaria viridis.</title>
        <authorList>
            <person name="Huang P."/>
            <person name="Jenkins J."/>
            <person name="Grimwood J."/>
            <person name="Barry K."/>
            <person name="Healey A."/>
            <person name="Mamidi S."/>
            <person name="Sreedasyam A."/>
            <person name="Shu S."/>
            <person name="Feldman M."/>
            <person name="Wu J."/>
            <person name="Yu Y."/>
            <person name="Chen C."/>
            <person name="Johnson J."/>
            <person name="Rokhsar D."/>
            <person name="Baxter I."/>
            <person name="Schmutz J."/>
            <person name="Brutnell T."/>
            <person name="Kellogg E."/>
        </authorList>
    </citation>
    <scope>NUCLEOTIDE SEQUENCE [LARGE SCALE GENOMIC DNA]</scope>
</reference>
<proteinExistence type="predicted"/>
<sequence length="125" mass="14923">MDFDSFSCELCILQRPETVNHLFFLCNFTKACWNTIGVTYVPTRTIWNIIAQIKAKLGVPFFMEIIILMAWSIWTTRNNWMFNNVDPSPHLCRGKFISEFTDLLHRGRTRLLQQMEMWLHHLKLE</sequence>
<dbReference type="EMBL" id="CM016559">
    <property type="protein sequence ID" value="TKW01932.1"/>
    <property type="molecule type" value="Genomic_DNA"/>
</dbReference>
<evidence type="ECO:0000256" key="1">
    <source>
        <dbReference type="SAM" id="Phobius"/>
    </source>
</evidence>
<accession>A0A4U6TJN3</accession>
<keyword evidence="1" id="KW-0472">Membrane</keyword>
<dbReference type="Proteomes" id="UP000298652">
    <property type="component" value="Chromosome 8"/>
</dbReference>
<feature type="transmembrane region" description="Helical" evidence="1">
    <location>
        <begin position="57"/>
        <end position="74"/>
    </location>
</feature>
<evidence type="ECO:0000313" key="2">
    <source>
        <dbReference type="EMBL" id="TKW01932.1"/>
    </source>
</evidence>
<dbReference type="AlphaFoldDB" id="A0A4U6TJN3"/>